<accession>A0A318JPK2</accession>
<keyword evidence="1" id="KW-1133">Transmembrane helix</keyword>
<feature type="transmembrane region" description="Helical" evidence="1">
    <location>
        <begin position="358"/>
        <end position="381"/>
    </location>
</feature>
<keyword evidence="1" id="KW-0812">Transmembrane</keyword>
<dbReference type="EMBL" id="QJKB01000006">
    <property type="protein sequence ID" value="PXX42143.1"/>
    <property type="molecule type" value="Genomic_DNA"/>
</dbReference>
<keyword evidence="1" id="KW-0472">Membrane</keyword>
<feature type="transmembrane region" description="Helical" evidence="1">
    <location>
        <begin position="437"/>
        <end position="455"/>
    </location>
</feature>
<feature type="transmembrane region" description="Helical" evidence="1">
    <location>
        <begin position="149"/>
        <end position="170"/>
    </location>
</feature>
<evidence type="ECO:0000256" key="1">
    <source>
        <dbReference type="SAM" id="Phobius"/>
    </source>
</evidence>
<evidence type="ECO:0000313" key="3">
    <source>
        <dbReference type="Proteomes" id="UP000247792"/>
    </source>
</evidence>
<dbReference type="RefSeq" id="WP_110256565.1">
    <property type="nucleotide sequence ID" value="NZ_QJKB01000006.1"/>
</dbReference>
<dbReference type="Proteomes" id="UP000247792">
    <property type="component" value="Unassembled WGS sequence"/>
</dbReference>
<feature type="transmembrane region" description="Helical" evidence="1">
    <location>
        <begin position="467"/>
        <end position="492"/>
    </location>
</feature>
<feature type="transmembrane region" description="Helical" evidence="1">
    <location>
        <begin position="215"/>
        <end position="240"/>
    </location>
</feature>
<feature type="transmembrane region" description="Helical" evidence="1">
    <location>
        <begin position="61"/>
        <end position="82"/>
    </location>
</feature>
<feature type="transmembrane region" description="Helical" evidence="1">
    <location>
        <begin position="117"/>
        <end position="137"/>
    </location>
</feature>
<protein>
    <submittedName>
        <fullName evidence="2">Uncharacterized protein</fullName>
    </submittedName>
</protein>
<comment type="caution">
    <text evidence="2">The sequence shown here is derived from an EMBL/GenBank/DDBJ whole genome shotgun (WGS) entry which is preliminary data.</text>
</comment>
<reference evidence="2 3" key="1">
    <citation type="submission" date="2018-05" db="EMBL/GenBank/DDBJ databases">
        <title>Genomic Encyclopedia of Type Strains, Phase IV (KMG-IV): sequencing the most valuable type-strain genomes for metagenomic binning, comparative biology and taxonomic classification.</title>
        <authorList>
            <person name="Goeker M."/>
        </authorList>
    </citation>
    <scope>NUCLEOTIDE SEQUENCE [LARGE SCALE GENOMIC DNA]</scope>
    <source>
        <strain evidence="2 3">DSM 19792</strain>
    </source>
</reference>
<dbReference type="OrthoDB" id="8875045at2"/>
<dbReference type="AlphaFoldDB" id="A0A318JPK2"/>
<feature type="transmembrane region" description="Helical" evidence="1">
    <location>
        <begin position="498"/>
        <end position="515"/>
    </location>
</feature>
<feature type="transmembrane region" description="Helical" evidence="1">
    <location>
        <begin position="260"/>
        <end position="281"/>
    </location>
</feature>
<feature type="transmembrane region" description="Helical" evidence="1">
    <location>
        <begin position="176"/>
        <end position="195"/>
    </location>
</feature>
<gene>
    <name evidence="2" type="ORF">DFR42_106323</name>
</gene>
<feature type="transmembrane region" description="Helical" evidence="1">
    <location>
        <begin position="21"/>
        <end position="38"/>
    </location>
</feature>
<evidence type="ECO:0000313" key="2">
    <source>
        <dbReference type="EMBL" id="PXX42143.1"/>
    </source>
</evidence>
<organism evidence="2 3">
    <name type="scientific">Undibacterium pigrum</name>
    <dbReference type="NCBI Taxonomy" id="401470"/>
    <lineage>
        <taxon>Bacteria</taxon>
        <taxon>Pseudomonadati</taxon>
        <taxon>Pseudomonadota</taxon>
        <taxon>Betaproteobacteria</taxon>
        <taxon>Burkholderiales</taxon>
        <taxon>Oxalobacteraceae</taxon>
        <taxon>Undibacterium</taxon>
    </lineage>
</organism>
<keyword evidence="3" id="KW-1185">Reference proteome</keyword>
<proteinExistence type="predicted"/>
<sequence length="521" mass="56129">MTGALLATLVLNEARLRLRRLSSVVTVLAVIALAWSMIPDPRSGLTLIAIKEARVLYTSSALAYGSAMLASLLFGLAGFYLVRGRIAEDMRSGCGGVIAATQVGNGIFLLGRWLGGVVYLLALIAAFLGAMLVCHLLRGEGPVELLIYLQTYAAVLLPMVFFSVSCAILFDSYSILMGKLGDLIFFFIWVAQIALMEKVGNGIQGEINPFMYIDFMGSATSIANLKVLMGTTHFSVGVASFNAKLSPILLPDSLWTGKLMALRCASAVLAVLPLLPATMLFHRFSPDRIKVAQTRKRRSPINMLNHLLRPFARLSQPLFRLAQTLPGLAGQICADMALTVATNPLTGVALLVLPMLGIFLRITALPGLLTISIAIWAILICDMSCRDHQTSTGEITGAVTGGISQRYIRQFAATALLGLLLTGVIAARWSMHEPVRAMALLSGIFSMSAVACLLGRLSKTPRTFLSLFLFTLYVAVNAVKVPMIDIFGFNGVANTQSMSWQIMLGLSALTTGYIYNRRAVA</sequence>
<feature type="transmembrane region" description="Helical" evidence="1">
    <location>
        <begin position="411"/>
        <end position="431"/>
    </location>
</feature>
<name>A0A318JPK2_9BURK</name>